<dbReference type="PRINTS" id="PR01217">
    <property type="entry name" value="PRICHEXTENSN"/>
</dbReference>
<evidence type="ECO:0000256" key="2">
    <source>
        <dbReference type="ARBA" id="ARBA00022741"/>
    </source>
</evidence>
<dbReference type="RefSeq" id="WP_095978697.1">
    <property type="nucleotide sequence ID" value="NZ_CP022163.1"/>
</dbReference>
<dbReference type="AlphaFoldDB" id="A0A250IH21"/>
<protein>
    <recommendedName>
        <fullName evidence="6">Protein kinase domain-containing protein</fullName>
    </recommendedName>
</protein>
<dbReference type="SUPFAM" id="SSF56112">
    <property type="entry name" value="Protein kinase-like (PK-like)"/>
    <property type="match status" value="1"/>
</dbReference>
<feature type="compositionally biased region" description="Pro residues" evidence="5">
    <location>
        <begin position="403"/>
        <end position="412"/>
    </location>
</feature>
<evidence type="ECO:0000256" key="5">
    <source>
        <dbReference type="SAM" id="MobiDB-lite"/>
    </source>
</evidence>
<keyword evidence="4" id="KW-0067">ATP-binding</keyword>
<proteinExistence type="predicted"/>
<dbReference type="InterPro" id="IPR000719">
    <property type="entry name" value="Prot_kinase_dom"/>
</dbReference>
<sequence length="745" mass="79748">MTQQVGKYQLVRKLATGGMAEVFLAKAAGPMGFEKTLVLKRILPHLAEEPTFVQMFLSEAKLAARLTHPHIVQIFDFGESEGAYFLAMEYVDGPSLRTLIKRAQAQGTSLPPTLCARLVSHSCEGLAFAHDFVDPDTGEREGLIHRDISPDNILLSRQGAVKVVDFGIAKAASQGHRTQSGVIKGKLAYMPPEQLRARDMDRRVDVYALGVVLYELLTGQRPYSSDSDAGLMQAILFESPVPAASIRPDLPESLLRILDKALAKDVSQRYPDCHAFQAELEEYIVSVGKPVTTQLVAQFINQTTSSTELPALRGPGAPNTEFPELRTTPLPTIATISTPPPATPPPVEPPFLTKKRSASSTTNEVLTANLRSPLPARDEEPRTLVTPPYQVLASLPSSASTPPTRPAPPSRPSTPAASVPTAQMRLTPPPVAPEPPPPALQTTQMRVTPPPRPGPRPTPPPLTLMPAVSPAPPAASAPTRYVEPEEQRPTVSTPTVLPAPPGPSASAPIARRPVMSAAAKPRPTKRWPSLLGSSLLLLSGGAVYWKLNSQPEVPAPPRGTAGSPPAMAVAEKPTPPAPVPAVSNPAPDTATPSPDAGPSARPEEAAQEMALVPAPDAEKTEKKDEQDAGTEVAAAPAVEAPEPEPVEQEKPNSPRQQQQAPAKPKRTAPPPKYVLKGTLELRIRPYATVFVDGRRLGDTPMAPQELPVGRHVVKLVNTDLSKTLTREVDIKVGQTFQLKENLFED</sequence>
<dbReference type="PROSITE" id="PS00109">
    <property type="entry name" value="PROTEIN_KINASE_TYR"/>
    <property type="match status" value="1"/>
</dbReference>
<dbReference type="PROSITE" id="PS50011">
    <property type="entry name" value="PROTEIN_KINASE_DOM"/>
    <property type="match status" value="1"/>
</dbReference>
<dbReference type="Gene3D" id="1.10.510.10">
    <property type="entry name" value="Transferase(Phosphotransferase) domain 1"/>
    <property type="match status" value="1"/>
</dbReference>
<feature type="region of interest" description="Disordered" evidence="5">
    <location>
        <begin position="336"/>
        <end position="528"/>
    </location>
</feature>
<feature type="region of interest" description="Disordered" evidence="5">
    <location>
        <begin position="548"/>
        <end position="672"/>
    </location>
</feature>
<feature type="compositionally biased region" description="Polar residues" evidence="5">
    <location>
        <begin position="358"/>
        <end position="370"/>
    </location>
</feature>
<dbReference type="EMBL" id="CP022163">
    <property type="protein sequence ID" value="ATB30226.1"/>
    <property type="molecule type" value="Genomic_DNA"/>
</dbReference>
<dbReference type="InterPro" id="IPR013229">
    <property type="entry name" value="PEGA"/>
</dbReference>
<keyword evidence="1" id="KW-0808">Transferase</keyword>
<evidence type="ECO:0000313" key="7">
    <source>
        <dbReference type="EMBL" id="ATB30226.1"/>
    </source>
</evidence>
<accession>A0A250IH21</accession>
<dbReference type="KEGG" id="mbd:MEBOL_003686"/>
<dbReference type="GO" id="GO:0004674">
    <property type="term" value="F:protein serine/threonine kinase activity"/>
    <property type="evidence" value="ECO:0007669"/>
    <property type="project" value="TreeGrafter"/>
</dbReference>
<dbReference type="PANTHER" id="PTHR43289">
    <property type="entry name" value="MITOGEN-ACTIVATED PROTEIN KINASE KINASE KINASE 20-RELATED"/>
    <property type="match status" value="1"/>
</dbReference>
<feature type="compositionally biased region" description="Low complexity" evidence="5">
    <location>
        <begin position="504"/>
        <end position="513"/>
    </location>
</feature>
<dbReference type="InterPro" id="IPR008266">
    <property type="entry name" value="Tyr_kinase_AS"/>
</dbReference>
<dbReference type="Gene3D" id="3.30.200.20">
    <property type="entry name" value="Phosphorylase Kinase, domain 1"/>
    <property type="match status" value="1"/>
</dbReference>
<feature type="compositionally biased region" description="Pro residues" evidence="5">
    <location>
        <begin position="448"/>
        <end position="475"/>
    </location>
</feature>
<feature type="compositionally biased region" description="Low complexity" evidence="5">
    <location>
        <begin position="631"/>
        <end position="640"/>
    </location>
</feature>
<dbReference type="Proteomes" id="UP000217289">
    <property type="component" value="Chromosome"/>
</dbReference>
<dbReference type="OrthoDB" id="9801841at2"/>
<keyword evidence="3" id="KW-0418">Kinase</keyword>
<dbReference type="Pfam" id="PF00069">
    <property type="entry name" value="Pkinase"/>
    <property type="match status" value="1"/>
</dbReference>
<evidence type="ECO:0000259" key="6">
    <source>
        <dbReference type="PROSITE" id="PS50011"/>
    </source>
</evidence>
<reference evidence="7 8" key="1">
    <citation type="submission" date="2017-06" db="EMBL/GenBank/DDBJ databases">
        <authorList>
            <person name="Kim H.J."/>
            <person name="Triplett B.A."/>
        </authorList>
    </citation>
    <scope>NUCLEOTIDE SEQUENCE [LARGE SCALE GENOMIC DNA]</scope>
    <source>
        <strain evidence="7 8">DSM 14713</strain>
    </source>
</reference>
<evidence type="ECO:0000256" key="3">
    <source>
        <dbReference type="ARBA" id="ARBA00022777"/>
    </source>
</evidence>
<dbReference type="Pfam" id="PF08308">
    <property type="entry name" value="PEGA"/>
    <property type="match status" value="1"/>
</dbReference>
<dbReference type="GO" id="GO:0005524">
    <property type="term" value="F:ATP binding"/>
    <property type="evidence" value="ECO:0007669"/>
    <property type="project" value="UniProtKB-KW"/>
</dbReference>
<gene>
    <name evidence="7" type="ORF">MEBOL_003686</name>
</gene>
<feature type="compositionally biased region" description="Low complexity" evidence="5">
    <location>
        <begin position="391"/>
        <end position="402"/>
    </location>
</feature>
<feature type="compositionally biased region" description="Low complexity" evidence="5">
    <location>
        <begin position="413"/>
        <end position="422"/>
    </location>
</feature>
<dbReference type="InterPro" id="IPR011009">
    <property type="entry name" value="Kinase-like_dom_sf"/>
</dbReference>
<name>A0A250IH21_9BACT</name>
<evidence type="ECO:0000313" key="8">
    <source>
        <dbReference type="Proteomes" id="UP000217289"/>
    </source>
</evidence>
<evidence type="ECO:0000256" key="1">
    <source>
        <dbReference type="ARBA" id="ARBA00022679"/>
    </source>
</evidence>
<dbReference type="CDD" id="cd14014">
    <property type="entry name" value="STKc_PknB_like"/>
    <property type="match status" value="1"/>
</dbReference>
<evidence type="ECO:0000256" key="4">
    <source>
        <dbReference type="ARBA" id="ARBA00022840"/>
    </source>
</evidence>
<feature type="domain" description="Protein kinase" evidence="6">
    <location>
        <begin position="8"/>
        <end position="284"/>
    </location>
</feature>
<feature type="compositionally biased region" description="Pro residues" evidence="5">
    <location>
        <begin position="427"/>
        <end position="439"/>
    </location>
</feature>
<feature type="compositionally biased region" description="Low complexity" evidence="5">
    <location>
        <begin position="580"/>
        <end position="598"/>
    </location>
</feature>
<feature type="compositionally biased region" description="Pro residues" evidence="5">
    <location>
        <begin position="338"/>
        <end position="349"/>
    </location>
</feature>
<keyword evidence="2" id="KW-0547">Nucleotide-binding</keyword>
<feature type="compositionally biased region" description="Basic and acidic residues" evidence="5">
    <location>
        <begin position="616"/>
        <end position="626"/>
    </location>
</feature>
<keyword evidence="8" id="KW-1185">Reference proteome</keyword>
<organism evidence="7 8">
    <name type="scientific">Melittangium boletus DSM 14713</name>
    <dbReference type="NCBI Taxonomy" id="1294270"/>
    <lineage>
        <taxon>Bacteria</taxon>
        <taxon>Pseudomonadati</taxon>
        <taxon>Myxococcota</taxon>
        <taxon>Myxococcia</taxon>
        <taxon>Myxococcales</taxon>
        <taxon>Cystobacterineae</taxon>
        <taxon>Archangiaceae</taxon>
        <taxon>Melittangium</taxon>
    </lineage>
</organism>
<dbReference type="PANTHER" id="PTHR43289:SF6">
    <property type="entry name" value="SERINE_THREONINE-PROTEIN KINASE NEKL-3"/>
    <property type="match status" value="1"/>
</dbReference>